<evidence type="ECO:0000313" key="2">
    <source>
        <dbReference type="Proteomes" id="UP001265746"/>
    </source>
</evidence>
<accession>A0AAD9SE79</accession>
<proteinExistence type="predicted"/>
<name>A0AAD9SE79_PHOAM</name>
<organism evidence="1 2">
    <name type="scientific">Phomopsis amygdali</name>
    <name type="common">Fusicoccum amygdali</name>
    <dbReference type="NCBI Taxonomy" id="1214568"/>
    <lineage>
        <taxon>Eukaryota</taxon>
        <taxon>Fungi</taxon>
        <taxon>Dikarya</taxon>
        <taxon>Ascomycota</taxon>
        <taxon>Pezizomycotina</taxon>
        <taxon>Sordariomycetes</taxon>
        <taxon>Sordariomycetidae</taxon>
        <taxon>Diaporthales</taxon>
        <taxon>Diaporthaceae</taxon>
        <taxon>Diaporthe</taxon>
    </lineage>
</organism>
<reference evidence="1" key="1">
    <citation type="submission" date="2023-06" db="EMBL/GenBank/DDBJ databases">
        <authorList>
            <person name="Noh H."/>
        </authorList>
    </citation>
    <scope>NUCLEOTIDE SEQUENCE</scope>
    <source>
        <strain evidence="1">DUCC20226</strain>
    </source>
</reference>
<keyword evidence="2" id="KW-1185">Reference proteome</keyword>
<dbReference type="EMBL" id="JAUJFL010000003">
    <property type="protein sequence ID" value="KAK2606582.1"/>
    <property type="molecule type" value="Genomic_DNA"/>
</dbReference>
<sequence>MASRLTATVSFTMVTWRSTRSTTSARRTGRIMSSCVTRGLIGLTLSRWPRMGTFTSLTISSHLALPCIPGRIRGRGLSAFSGPSSRMAAPKLVEALEITTHKSQKPLL</sequence>
<protein>
    <submittedName>
        <fullName evidence="1">Uncharacterized protein</fullName>
    </submittedName>
</protein>
<dbReference type="Proteomes" id="UP001265746">
    <property type="component" value="Unassembled WGS sequence"/>
</dbReference>
<evidence type="ECO:0000313" key="1">
    <source>
        <dbReference type="EMBL" id="KAK2606582.1"/>
    </source>
</evidence>
<comment type="caution">
    <text evidence="1">The sequence shown here is derived from an EMBL/GenBank/DDBJ whole genome shotgun (WGS) entry which is preliminary data.</text>
</comment>
<dbReference type="AlphaFoldDB" id="A0AAD9SE79"/>
<gene>
    <name evidence="1" type="ORF">N8I77_005320</name>
</gene>